<dbReference type="InterPro" id="IPR020846">
    <property type="entry name" value="MFS_dom"/>
</dbReference>
<evidence type="ECO:0000256" key="2">
    <source>
        <dbReference type="ARBA" id="ARBA00022692"/>
    </source>
</evidence>
<dbReference type="GO" id="GO:0022857">
    <property type="term" value="F:transmembrane transporter activity"/>
    <property type="evidence" value="ECO:0007669"/>
    <property type="project" value="InterPro"/>
</dbReference>
<dbReference type="EMBL" id="GEEE01014846">
    <property type="protein sequence ID" value="JAP48379.1"/>
    <property type="molecule type" value="Transcribed_RNA"/>
</dbReference>
<sequence>MNYEDVLCTLYGRGFFQIILTVCCGLTNFVLIFEFQSIIFLHLTPEFNCSSTSLNEFSQVTWVTESEYLHFQNLHQPKDLDAVLSNKFHANASAPDQCWAIARQRGDDGQELMRPFSCDQWTFSNHPMSRTLVTDYNLICDRRYLVTLLETIVIMSLATAYSMAIFTDRLSRRKLLLFYAFWDCLTSVGIVLAPNLTVFFIIRALRSLSASICYLPPCIIAELVPTKKRGVFVNLFWIPFGLGYMLTAGIAYLTRDWFQFRLYGLLLLIVHLPLFFIVPESPRWLAVHGRYDEFVKVLKQIAAWNRVKVEEGFYEEAVVVTRQMDTQKAIQGSDNSNGNILASSQSSMANKPRSHDSVLDVARLPNMRRKCLILALAHSSITLCYFGLSINATFTNENVFLNVFFQGFTEIPSAVTAWVISSHVGRRLSLIVLLLLTTLTVIATPVIKPIQPLASTVIAIAGRMAVTTAYCISDLYAAEMFPTTVRNMGIYIIMTAGAVVAALAPYLNRLADTFYCLPALLYGVACALGSVLVFFYLPETRKCPLAQTLDEAERLVCGHEEDWIEQMSKTTTEMNINSKQI</sequence>
<feature type="transmembrane region" description="Helical" evidence="5">
    <location>
        <begin position="400"/>
        <end position="421"/>
    </location>
</feature>
<dbReference type="AlphaFoldDB" id="A0A0X3P966"/>
<keyword evidence="3 5" id="KW-1133">Transmembrane helix</keyword>
<dbReference type="Pfam" id="PF00083">
    <property type="entry name" value="Sugar_tr"/>
    <property type="match status" value="1"/>
</dbReference>
<reference evidence="7" key="1">
    <citation type="submission" date="2016-01" db="EMBL/GenBank/DDBJ databases">
        <title>Reference transcriptome for the parasite Schistocephalus solidus: insights into the molecular evolution of parasitism.</title>
        <authorList>
            <person name="Hebert F.O."/>
            <person name="Grambauer S."/>
            <person name="Barber I."/>
            <person name="Landry C.R."/>
            <person name="Aubin-Horth N."/>
        </authorList>
    </citation>
    <scope>NUCLEOTIDE SEQUENCE</scope>
</reference>
<proteinExistence type="predicted"/>
<gene>
    <name evidence="7" type="primary">S22A5</name>
    <name evidence="7" type="ORF">TR114029</name>
</gene>
<evidence type="ECO:0000256" key="5">
    <source>
        <dbReference type="SAM" id="Phobius"/>
    </source>
</evidence>
<feature type="transmembrane region" description="Helical" evidence="5">
    <location>
        <begin position="260"/>
        <end position="278"/>
    </location>
</feature>
<dbReference type="Gene3D" id="1.20.1250.20">
    <property type="entry name" value="MFS general substrate transporter like domains"/>
    <property type="match status" value="1"/>
</dbReference>
<feature type="transmembrane region" description="Helical" evidence="5">
    <location>
        <begin position="176"/>
        <end position="202"/>
    </location>
</feature>
<dbReference type="InterPro" id="IPR005828">
    <property type="entry name" value="MFS_sugar_transport-like"/>
</dbReference>
<keyword evidence="2 5" id="KW-0812">Transmembrane</keyword>
<organism evidence="7">
    <name type="scientific">Schistocephalus solidus</name>
    <name type="common">Tapeworm</name>
    <dbReference type="NCBI Taxonomy" id="70667"/>
    <lineage>
        <taxon>Eukaryota</taxon>
        <taxon>Metazoa</taxon>
        <taxon>Spiralia</taxon>
        <taxon>Lophotrochozoa</taxon>
        <taxon>Platyhelminthes</taxon>
        <taxon>Cestoda</taxon>
        <taxon>Eucestoda</taxon>
        <taxon>Diphyllobothriidea</taxon>
        <taxon>Diphyllobothriidae</taxon>
        <taxon>Schistocephalus</taxon>
    </lineage>
</organism>
<dbReference type="PANTHER" id="PTHR24064">
    <property type="entry name" value="SOLUTE CARRIER FAMILY 22 MEMBER"/>
    <property type="match status" value="1"/>
</dbReference>
<feature type="transmembrane region" description="Helical" evidence="5">
    <location>
        <begin position="15"/>
        <end position="33"/>
    </location>
</feature>
<evidence type="ECO:0000256" key="3">
    <source>
        <dbReference type="ARBA" id="ARBA00022989"/>
    </source>
</evidence>
<dbReference type="InterPro" id="IPR036259">
    <property type="entry name" value="MFS_trans_sf"/>
</dbReference>
<feature type="transmembrane region" description="Helical" evidence="5">
    <location>
        <begin position="519"/>
        <end position="537"/>
    </location>
</feature>
<name>A0A0X3P966_SCHSO</name>
<feature type="domain" description="Major facilitator superfamily (MFS) profile" evidence="6">
    <location>
        <begin position="20"/>
        <end position="541"/>
    </location>
</feature>
<feature type="transmembrane region" description="Helical" evidence="5">
    <location>
        <begin position="488"/>
        <end position="507"/>
    </location>
</feature>
<dbReference type="SUPFAM" id="SSF103473">
    <property type="entry name" value="MFS general substrate transporter"/>
    <property type="match status" value="1"/>
</dbReference>
<feature type="transmembrane region" description="Helical" evidence="5">
    <location>
        <begin position="144"/>
        <end position="164"/>
    </location>
</feature>
<evidence type="ECO:0000259" key="6">
    <source>
        <dbReference type="PROSITE" id="PS50850"/>
    </source>
</evidence>
<accession>A0A0X3P966</accession>
<feature type="transmembrane region" description="Helical" evidence="5">
    <location>
        <begin position="428"/>
        <end position="447"/>
    </location>
</feature>
<protein>
    <submittedName>
        <fullName evidence="7">Solute carrier family 22 member 5</fullName>
    </submittedName>
</protein>
<dbReference type="GO" id="GO:0016020">
    <property type="term" value="C:membrane"/>
    <property type="evidence" value="ECO:0007669"/>
    <property type="project" value="UniProtKB-SubCell"/>
</dbReference>
<keyword evidence="4 5" id="KW-0472">Membrane</keyword>
<comment type="subcellular location">
    <subcellularLocation>
        <location evidence="1">Membrane</location>
        <topology evidence="1">Multi-pass membrane protein</topology>
    </subcellularLocation>
</comment>
<dbReference type="PROSITE" id="PS50850">
    <property type="entry name" value="MFS"/>
    <property type="match status" value="1"/>
</dbReference>
<evidence type="ECO:0000313" key="7">
    <source>
        <dbReference type="EMBL" id="JAP48379.1"/>
    </source>
</evidence>
<feature type="transmembrane region" description="Helical" evidence="5">
    <location>
        <begin position="372"/>
        <end position="394"/>
    </location>
</feature>
<evidence type="ECO:0000256" key="1">
    <source>
        <dbReference type="ARBA" id="ARBA00004141"/>
    </source>
</evidence>
<feature type="transmembrane region" description="Helical" evidence="5">
    <location>
        <begin position="231"/>
        <end position="254"/>
    </location>
</feature>
<evidence type="ECO:0000256" key="4">
    <source>
        <dbReference type="ARBA" id="ARBA00023136"/>
    </source>
</evidence>